<comment type="similarity">
    <text evidence="1">Belongs to the SCO1/2 family.</text>
</comment>
<organism evidence="6 7">
    <name type="scientific">Anaerobacillus alkaliphilus</name>
    <dbReference type="NCBI Taxonomy" id="1548597"/>
    <lineage>
        <taxon>Bacteria</taxon>
        <taxon>Bacillati</taxon>
        <taxon>Bacillota</taxon>
        <taxon>Bacilli</taxon>
        <taxon>Bacillales</taxon>
        <taxon>Bacillaceae</taxon>
        <taxon>Anaerobacillus</taxon>
    </lineage>
</organism>
<gene>
    <name evidence="6" type="ORF">DS745_06860</name>
</gene>
<comment type="caution">
    <text evidence="6">The sequence shown here is derived from an EMBL/GenBank/DDBJ whole genome shotgun (WGS) entry which is preliminary data.</text>
</comment>
<proteinExistence type="inferred from homology"/>
<name>A0A4V1LGN4_9BACI</name>
<dbReference type="AlphaFoldDB" id="A0A4V1LGN4"/>
<evidence type="ECO:0000256" key="2">
    <source>
        <dbReference type="ARBA" id="ARBA00023008"/>
    </source>
</evidence>
<dbReference type="CDD" id="cd02968">
    <property type="entry name" value="SCO"/>
    <property type="match status" value="1"/>
</dbReference>
<protein>
    <submittedName>
        <fullName evidence="6">SCO family protein</fullName>
    </submittedName>
</protein>
<accession>A0A4V1LGN4</accession>
<feature type="binding site" evidence="3">
    <location>
        <position position="57"/>
    </location>
    <ligand>
        <name>Cu cation</name>
        <dbReference type="ChEBI" id="CHEBI:23378"/>
    </ligand>
</feature>
<reference evidence="6 7" key="1">
    <citation type="journal article" date="2019" name="Int. J. Syst. Evol. Microbiol.">
        <title>Anaerobacillus alkaliphilus sp. nov., a novel alkaliphilic and moderately halophilic bacterium.</title>
        <authorList>
            <person name="Borsodi A.K."/>
            <person name="Aszalos J.M."/>
            <person name="Bihari P."/>
            <person name="Nagy I."/>
            <person name="Schumann P."/>
            <person name="Sproer C."/>
            <person name="Kovacs A.L."/>
            <person name="Boka K."/>
            <person name="Dobosy P."/>
            <person name="Ovari M."/>
            <person name="Szili-Kovacs T."/>
            <person name="Toth E."/>
        </authorList>
    </citation>
    <scope>NUCLEOTIDE SEQUENCE [LARGE SCALE GENOMIC DNA]</scope>
    <source>
        <strain evidence="6 7">B16-10</strain>
    </source>
</reference>
<dbReference type="Pfam" id="PF02630">
    <property type="entry name" value="SCO1-SenC"/>
    <property type="match status" value="1"/>
</dbReference>
<dbReference type="PROSITE" id="PS51352">
    <property type="entry name" value="THIOREDOXIN_2"/>
    <property type="match status" value="1"/>
</dbReference>
<keyword evidence="7" id="KW-1185">Reference proteome</keyword>
<evidence type="ECO:0000313" key="6">
    <source>
        <dbReference type="EMBL" id="RXJ02418.1"/>
    </source>
</evidence>
<feature type="domain" description="Thioredoxin" evidence="5">
    <location>
        <begin position="21"/>
        <end position="187"/>
    </location>
</feature>
<dbReference type="Gene3D" id="3.40.30.10">
    <property type="entry name" value="Glutaredoxin"/>
    <property type="match status" value="1"/>
</dbReference>
<dbReference type="EMBL" id="QOUX01000025">
    <property type="protein sequence ID" value="RXJ02418.1"/>
    <property type="molecule type" value="Genomic_DNA"/>
</dbReference>
<feature type="binding site" evidence="3">
    <location>
        <position position="61"/>
    </location>
    <ligand>
        <name>Cu cation</name>
        <dbReference type="ChEBI" id="CHEBI:23378"/>
    </ligand>
</feature>
<dbReference type="GO" id="GO:0046872">
    <property type="term" value="F:metal ion binding"/>
    <property type="evidence" value="ECO:0007669"/>
    <property type="project" value="UniProtKB-KW"/>
</dbReference>
<evidence type="ECO:0000256" key="1">
    <source>
        <dbReference type="ARBA" id="ARBA00010996"/>
    </source>
</evidence>
<dbReference type="OrthoDB" id="9811998at2"/>
<dbReference type="PANTHER" id="PTHR12151:SF25">
    <property type="entry name" value="LINALOOL DEHYDRATASE_ISOMERASE DOMAIN-CONTAINING PROTEIN"/>
    <property type="match status" value="1"/>
</dbReference>
<evidence type="ECO:0000256" key="3">
    <source>
        <dbReference type="PIRSR" id="PIRSR603782-1"/>
    </source>
</evidence>
<dbReference type="InterPro" id="IPR036249">
    <property type="entry name" value="Thioredoxin-like_sf"/>
</dbReference>
<dbReference type="PANTHER" id="PTHR12151">
    <property type="entry name" value="ELECTRON TRANSPORT PROTIN SCO1/SENC FAMILY MEMBER"/>
    <property type="match status" value="1"/>
</dbReference>
<dbReference type="InterPro" id="IPR013766">
    <property type="entry name" value="Thioredoxin_domain"/>
</dbReference>
<keyword evidence="2 3" id="KW-0186">Copper</keyword>
<keyword evidence="4" id="KW-1015">Disulfide bond</keyword>
<dbReference type="Proteomes" id="UP000290649">
    <property type="component" value="Unassembled WGS sequence"/>
</dbReference>
<feature type="disulfide bond" description="Redox-active" evidence="4">
    <location>
        <begin position="57"/>
        <end position="61"/>
    </location>
</feature>
<evidence type="ECO:0000256" key="4">
    <source>
        <dbReference type="PIRSR" id="PIRSR603782-2"/>
    </source>
</evidence>
<keyword evidence="3" id="KW-0479">Metal-binding</keyword>
<dbReference type="InterPro" id="IPR003782">
    <property type="entry name" value="SCO1/SenC"/>
</dbReference>
<evidence type="ECO:0000259" key="5">
    <source>
        <dbReference type="PROSITE" id="PS51352"/>
    </source>
</evidence>
<evidence type="ECO:0000313" key="7">
    <source>
        <dbReference type="Proteomes" id="UP000290649"/>
    </source>
</evidence>
<feature type="binding site" evidence="3">
    <location>
        <position position="147"/>
    </location>
    <ligand>
        <name>Cu cation</name>
        <dbReference type="ChEBI" id="CHEBI:23378"/>
    </ligand>
</feature>
<sequence>MLLSILFAVYFVYHFQKKDTLPVLDQVEPFILEDRYGNLYTSNNEKVKLLAFFYTRCPDICPMTMMDFRELQAKLKLQGVFGKDVELIAITLDPEHDDLQAITIYAEAFEADPEGWKFLRGTLSETEKVANAYHMKFKKVSGDFIAHNTTMFLIDKDNRIRGLYDMANAKKRIDQDGIMDALITLVNE</sequence>
<dbReference type="SUPFAM" id="SSF52833">
    <property type="entry name" value="Thioredoxin-like"/>
    <property type="match status" value="1"/>
</dbReference>